<keyword evidence="2" id="KW-1185">Reference proteome</keyword>
<sequence length="158" mass="18661">MNQTARRFTSAKVGKTFPIHDCIECMDPEDVEDFLQVYTHKPMASIQAELSCYQPALQHVLMRIYPIKQRQRCLGRIITFQDITEWRSMVEELNSKNRDLFLRNQELTGIQQDLFDANKKLEQLATTDSLTGCYNRRYLYRMMGIRSAWMPGMARRSR</sequence>
<evidence type="ECO:0000313" key="1">
    <source>
        <dbReference type="EMBL" id="GFR38978.1"/>
    </source>
</evidence>
<comment type="caution">
    <text evidence="1">The sequence shown here is derived from an EMBL/GenBank/DDBJ whole genome shotgun (WGS) entry which is preliminary data.</text>
</comment>
<dbReference type="EMBL" id="BMAQ01000031">
    <property type="protein sequence ID" value="GFR38978.1"/>
    <property type="molecule type" value="Genomic_DNA"/>
</dbReference>
<evidence type="ECO:0000313" key="2">
    <source>
        <dbReference type="Proteomes" id="UP000654993"/>
    </source>
</evidence>
<reference evidence="1" key="1">
    <citation type="submission" date="2020-08" db="EMBL/GenBank/DDBJ databases">
        <authorList>
            <person name="Uke A."/>
            <person name="Chhe C."/>
            <person name="Baramee S."/>
            <person name="Kosugi A."/>
        </authorList>
    </citation>
    <scope>NUCLEOTIDE SEQUENCE</scope>
    <source>
        <strain evidence="1">DA-C8</strain>
    </source>
</reference>
<gene>
    <name evidence="1" type="ORF">PRECH8_22740</name>
</gene>
<organism evidence="1 2">
    <name type="scientific">Insulibacter thermoxylanivorax</name>
    <dbReference type="NCBI Taxonomy" id="2749268"/>
    <lineage>
        <taxon>Bacteria</taxon>
        <taxon>Bacillati</taxon>
        <taxon>Bacillota</taxon>
        <taxon>Bacilli</taxon>
        <taxon>Bacillales</taxon>
        <taxon>Paenibacillaceae</taxon>
        <taxon>Insulibacter</taxon>
    </lineage>
</organism>
<name>A0A916VGH5_9BACL</name>
<dbReference type="AlphaFoldDB" id="A0A916VGH5"/>
<proteinExistence type="predicted"/>
<accession>A0A916VGH5</accession>
<protein>
    <submittedName>
        <fullName evidence="1">Uncharacterized protein</fullName>
    </submittedName>
</protein>
<dbReference type="Proteomes" id="UP000654993">
    <property type="component" value="Unassembled WGS sequence"/>
</dbReference>
<dbReference type="RefSeq" id="WP_207161794.1">
    <property type="nucleotide sequence ID" value="NZ_BMAQ01000031.1"/>
</dbReference>
<reference evidence="1" key="2">
    <citation type="journal article" date="2021" name="Data Brief">
        <title>Draft genome sequence data of the facultative, thermophilic, xylanolytic bacterium Paenibacillus sp. strain DA-C8.</title>
        <authorList>
            <person name="Chhe C."/>
            <person name="Uke A."/>
            <person name="Baramee S."/>
            <person name="Ungkulpasvich U."/>
            <person name="Tachaapaikoon C."/>
            <person name="Pason P."/>
            <person name="Waeonukul R."/>
            <person name="Ratanakhanokchai K."/>
            <person name="Kosugi A."/>
        </authorList>
    </citation>
    <scope>NUCLEOTIDE SEQUENCE</scope>
    <source>
        <strain evidence="1">DA-C8</strain>
    </source>
</reference>